<dbReference type="Pfam" id="PF12833">
    <property type="entry name" value="HTH_18"/>
    <property type="match status" value="1"/>
</dbReference>
<evidence type="ECO:0000256" key="4">
    <source>
        <dbReference type="SAM" id="MobiDB-lite"/>
    </source>
</evidence>
<evidence type="ECO:0000256" key="1">
    <source>
        <dbReference type="ARBA" id="ARBA00023015"/>
    </source>
</evidence>
<feature type="region of interest" description="Disordered" evidence="4">
    <location>
        <begin position="160"/>
        <end position="181"/>
    </location>
</feature>
<proteinExistence type="predicted"/>
<dbReference type="InterPro" id="IPR009057">
    <property type="entry name" value="Homeodomain-like_sf"/>
</dbReference>
<evidence type="ECO:0000256" key="3">
    <source>
        <dbReference type="ARBA" id="ARBA00023163"/>
    </source>
</evidence>
<dbReference type="RefSeq" id="WP_136080931.1">
    <property type="nucleotide sequence ID" value="NZ_CAAHFG010000002.1"/>
</dbReference>
<evidence type="ECO:0000256" key="2">
    <source>
        <dbReference type="ARBA" id="ARBA00023125"/>
    </source>
</evidence>
<accession>A0A6C2U761</accession>
<keyword evidence="1" id="KW-0805">Transcription regulation</keyword>
<dbReference type="Gene3D" id="1.10.10.60">
    <property type="entry name" value="Homeodomain-like"/>
    <property type="match status" value="2"/>
</dbReference>
<dbReference type="SUPFAM" id="SSF46689">
    <property type="entry name" value="Homeodomain-like"/>
    <property type="match status" value="1"/>
</dbReference>
<feature type="domain" description="HTH araC/xylS-type" evidence="5">
    <location>
        <begin position="187"/>
        <end position="279"/>
    </location>
</feature>
<dbReference type="SMART" id="SM00342">
    <property type="entry name" value="HTH_ARAC"/>
    <property type="match status" value="1"/>
</dbReference>
<dbReference type="EMBL" id="CAAHFG010000002">
    <property type="protein sequence ID" value="VGO15361.1"/>
    <property type="molecule type" value="Genomic_DNA"/>
</dbReference>
<dbReference type="GO" id="GO:0003700">
    <property type="term" value="F:DNA-binding transcription factor activity"/>
    <property type="evidence" value="ECO:0007669"/>
    <property type="project" value="InterPro"/>
</dbReference>
<dbReference type="PANTHER" id="PTHR43280">
    <property type="entry name" value="ARAC-FAMILY TRANSCRIPTIONAL REGULATOR"/>
    <property type="match status" value="1"/>
</dbReference>
<keyword evidence="7" id="KW-1185">Reference proteome</keyword>
<organism evidence="6 7">
    <name type="scientific">Pontiella desulfatans</name>
    <dbReference type="NCBI Taxonomy" id="2750659"/>
    <lineage>
        <taxon>Bacteria</taxon>
        <taxon>Pseudomonadati</taxon>
        <taxon>Kiritimatiellota</taxon>
        <taxon>Kiritimatiellia</taxon>
        <taxon>Kiritimatiellales</taxon>
        <taxon>Pontiellaceae</taxon>
        <taxon>Pontiella</taxon>
    </lineage>
</organism>
<dbReference type="PANTHER" id="PTHR43280:SF2">
    <property type="entry name" value="HTH-TYPE TRANSCRIPTIONAL REGULATOR EXSA"/>
    <property type="match status" value="1"/>
</dbReference>
<evidence type="ECO:0000313" key="7">
    <source>
        <dbReference type="Proteomes" id="UP000366872"/>
    </source>
</evidence>
<gene>
    <name evidence="6" type="primary">xylR_7</name>
    <name evidence="6" type="ORF">PDESU_03944</name>
</gene>
<dbReference type="AlphaFoldDB" id="A0A6C2U761"/>
<dbReference type="PROSITE" id="PS01124">
    <property type="entry name" value="HTH_ARAC_FAMILY_2"/>
    <property type="match status" value="1"/>
</dbReference>
<protein>
    <submittedName>
        <fullName evidence="6">Xylose operon regulatory protein</fullName>
    </submittedName>
</protein>
<reference evidence="6 7" key="1">
    <citation type="submission" date="2019-04" db="EMBL/GenBank/DDBJ databases">
        <authorList>
            <person name="Van Vliet M D."/>
        </authorList>
    </citation>
    <scope>NUCLEOTIDE SEQUENCE [LARGE SCALE GENOMIC DNA]</scope>
    <source>
        <strain evidence="6 7">F1</strain>
    </source>
</reference>
<dbReference type="GO" id="GO:0043565">
    <property type="term" value="F:sequence-specific DNA binding"/>
    <property type="evidence" value="ECO:0007669"/>
    <property type="project" value="InterPro"/>
</dbReference>
<sequence length="279" mass="31150">MVGEFHFKNMVPPEEVLPKGSSESKCLVEDVGNWFSKYTGESIVFGFPRRRDKDGRCILQPKPHPKCMADSCPSGKECQDYWSNQFGATKGSHAIAQWQCPGGNTVFLGCICIGTQLLGFGKVVLRTPHEPMHTSLIKSAVHGTLREMELAIENSILKQKLKTKGSSPPENHQSDEGIPANEHPCVNHAIEYIAEHYRDHDLSLTTVADAIGISSCYLSSLFREATGETFHEQVRNLRLATARELMEDTNLSLSEIARRSGFSTPRNLRRAIQQTEEHE</sequence>
<keyword evidence="2" id="KW-0238">DNA-binding</keyword>
<dbReference type="Proteomes" id="UP000366872">
    <property type="component" value="Unassembled WGS sequence"/>
</dbReference>
<keyword evidence="3" id="KW-0804">Transcription</keyword>
<evidence type="ECO:0000313" key="6">
    <source>
        <dbReference type="EMBL" id="VGO15361.1"/>
    </source>
</evidence>
<name>A0A6C2U761_PONDE</name>
<dbReference type="InterPro" id="IPR018060">
    <property type="entry name" value="HTH_AraC"/>
</dbReference>
<evidence type="ECO:0000259" key="5">
    <source>
        <dbReference type="PROSITE" id="PS01124"/>
    </source>
</evidence>